<feature type="domain" description="Condensation" evidence="1">
    <location>
        <begin position="41"/>
        <end position="322"/>
    </location>
</feature>
<proteinExistence type="predicted"/>
<protein>
    <submittedName>
        <fullName evidence="2">Condensation domain-containing protein</fullName>
    </submittedName>
</protein>
<dbReference type="PANTHER" id="PTHR45527">
    <property type="entry name" value="NONRIBOSOMAL PEPTIDE SYNTHETASE"/>
    <property type="match status" value="1"/>
</dbReference>
<dbReference type="RefSeq" id="WP_330157649.1">
    <property type="nucleotide sequence ID" value="NZ_BAAAJA010000046.1"/>
</dbReference>
<accession>A0ABU7KMB0</accession>
<comment type="caution">
    <text evidence="2">The sequence shown here is derived from an EMBL/GenBank/DDBJ whole genome shotgun (WGS) entry which is preliminary data.</text>
</comment>
<name>A0ABU7KMB0_9ACTN</name>
<dbReference type="Gene3D" id="3.30.559.10">
    <property type="entry name" value="Chloramphenicol acetyltransferase-like domain"/>
    <property type="match status" value="1"/>
</dbReference>
<dbReference type="EMBL" id="JAUUCC010000015">
    <property type="protein sequence ID" value="MEE2050428.1"/>
    <property type="molecule type" value="Genomic_DNA"/>
</dbReference>
<dbReference type="Pfam" id="PF00668">
    <property type="entry name" value="Condensation"/>
    <property type="match status" value="1"/>
</dbReference>
<sequence length="426" mass="45139">MNARTGPLTHGQLSVLRSLAVHGPGAQAVANLTSAWEVPFGVGTAQVMDAWLRLVEAHEGLRSSYTAEGTPAQHVHPFEPSQVPAVELAEDTAAAALELAAGYAAEPIPVDAGRPWRAAVATFEGEPLYLVTAIHHVAADNAALAVLEEDFGHLLQGRDPEPGPQPLDLALAQRERPEAGERSLRHWAGVWKDLGDRDPADTSRRRRASVYSLEGLAAARKLSEDLRVSVQSVLLGVGALAVSRFEARDRPTFALMAANRVDERWARVVGSLNQYAPVTVAVDEDAHPLDFLKATYVQCLSAYMHGSYDVDALAARLRDQGEPDPEPTGFARHFNFLGGVDAEPAPGSPLLTGAQWRGSGQRTGANLHLAIAVGEGVLIGVGASERLMPGDGPARTAAAIEAGLIGIAEGSAQTLREVSLDPVRQV</sequence>
<dbReference type="InterPro" id="IPR001242">
    <property type="entry name" value="Condensation_dom"/>
</dbReference>
<organism evidence="2 3">
    <name type="scientific">Nocardiopsis tropica</name>
    <dbReference type="NCBI Taxonomy" id="109330"/>
    <lineage>
        <taxon>Bacteria</taxon>
        <taxon>Bacillati</taxon>
        <taxon>Actinomycetota</taxon>
        <taxon>Actinomycetes</taxon>
        <taxon>Streptosporangiales</taxon>
        <taxon>Nocardiopsidaceae</taxon>
        <taxon>Nocardiopsis</taxon>
    </lineage>
</organism>
<dbReference type="PANTHER" id="PTHR45527:SF1">
    <property type="entry name" value="FATTY ACID SYNTHASE"/>
    <property type="match status" value="1"/>
</dbReference>
<dbReference type="SUPFAM" id="SSF52777">
    <property type="entry name" value="CoA-dependent acyltransferases"/>
    <property type="match status" value="2"/>
</dbReference>
<evidence type="ECO:0000313" key="2">
    <source>
        <dbReference type="EMBL" id="MEE2050428.1"/>
    </source>
</evidence>
<dbReference type="Gene3D" id="3.30.559.30">
    <property type="entry name" value="Nonribosomal peptide synthetase, condensation domain"/>
    <property type="match status" value="1"/>
</dbReference>
<dbReference type="InterPro" id="IPR023213">
    <property type="entry name" value="CAT-like_dom_sf"/>
</dbReference>
<gene>
    <name evidence="2" type="ORF">Q8A49_07955</name>
</gene>
<evidence type="ECO:0000259" key="1">
    <source>
        <dbReference type="Pfam" id="PF00668"/>
    </source>
</evidence>
<reference evidence="2 3" key="1">
    <citation type="submission" date="2023-07" db="EMBL/GenBank/DDBJ databases">
        <authorList>
            <person name="Girao M."/>
            <person name="Carvalho M.F."/>
        </authorList>
    </citation>
    <scope>NUCLEOTIDE SEQUENCE [LARGE SCALE GENOMIC DNA]</scope>
    <source>
        <strain evidence="2 3">66/93</strain>
    </source>
</reference>
<evidence type="ECO:0000313" key="3">
    <source>
        <dbReference type="Proteomes" id="UP001348641"/>
    </source>
</evidence>
<dbReference type="Proteomes" id="UP001348641">
    <property type="component" value="Unassembled WGS sequence"/>
</dbReference>